<dbReference type="EC" id="2.5.1.129" evidence="7"/>
<evidence type="ECO:0000256" key="1">
    <source>
        <dbReference type="ARBA" id="ARBA00022602"/>
    </source>
</evidence>
<evidence type="ECO:0000313" key="10">
    <source>
        <dbReference type="Proteomes" id="UP001317532"/>
    </source>
</evidence>
<dbReference type="GO" id="GO:0106141">
    <property type="term" value="F:flavin prenyltransferase activity"/>
    <property type="evidence" value="ECO:0007669"/>
    <property type="project" value="UniProtKB-EC"/>
</dbReference>
<keyword evidence="1 7" id="KW-0637">Prenyltransferase</keyword>
<name>A0AAN1XTH0_UNVUL</name>
<dbReference type="InterPro" id="IPR004507">
    <property type="entry name" value="UbiX-like"/>
</dbReference>
<dbReference type="Gene3D" id="3.40.50.1950">
    <property type="entry name" value="Flavin prenyltransferase-like"/>
    <property type="match status" value="1"/>
</dbReference>
<protein>
    <recommendedName>
        <fullName evidence="7">Flavin prenyltransferase UbiX</fullName>
        <ecNumber evidence="7">2.5.1.129</ecNumber>
    </recommendedName>
</protein>
<accession>A0AAN1XTH0</accession>
<dbReference type="NCBIfam" id="NF004685">
    <property type="entry name" value="PRK06029.1"/>
    <property type="match status" value="1"/>
</dbReference>
<organism evidence="9 10">
    <name type="scientific">Vulcanimicrobium alpinum</name>
    <dbReference type="NCBI Taxonomy" id="3016050"/>
    <lineage>
        <taxon>Bacteria</taxon>
        <taxon>Bacillati</taxon>
        <taxon>Vulcanimicrobiota</taxon>
        <taxon>Vulcanimicrobiia</taxon>
        <taxon>Vulcanimicrobiales</taxon>
        <taxon>Vulcanimicrobiaceae</taxon>
        <taxon>Vulcanimicrobium</taxon>
    </lineage>
</organism>
<keyword evidence="3 7" id="KW-0288">FMN</keyword>
<evidence type="ECO:0000256" key="6">
    <source>
        <dbReference type="ARBA" id="ARBA00060793"/>
    </source>
</evidence>
<comment type="similarity">
    <text evidence="6 7">Belongs to the UbiX/PAD1 family.</text>
</comment>
<feature type="binding site" evidence="7">
    <location>
        <position position="120"/>
    </location>
    <ligand>
        <name>FMN</name>
        <dbReference type="ChEBI" id="CHEBI:58210"/>
    </ligand>
</feature>
<feature type="binding site" evidence="7">
    <location>
        <position position="150"/>
    </location>
    <ligand>
        <name>dimethylallyl phosphate</name>
        <dbReference type="ChEBI" id="CHEBI:88052"/>
    </ligand>
</feature>
<gene>
    <name evidence="7 9" type="primary">ubiX</name>
    <name evidence="9" type="ORF">WPS_06490</name>
</gene>
<evidence type="ECO:0000313" key="9">
    <source>
        <dbReference type="EMBL" id="BDE05373.1"/>
    </source>
</evidence>
<dbReference type="Pfam" id="PF02441">
    <property type="entry name" value="Flavoprotein"/>
    <property type="match status" value="1"/>
</dbReference>
<dbReference type="SUPFAM" id="SSF52507">
    <property type="entry name" value="Homo-oligomeric flavin-containing Cys decarboxylases, HFCD"/>
    <property type="match status" value="1"/>
</dbReference>
<feature type="binding site" evidence="7">
    <location>
        <begin position="85"/>
        <end position="88"/>
    </location>
    <ligand>
        <name>FMN</name>
        <dbReference type="ChEBI" id="CHEBI:58210"/>
    </ligand>
</feature>
<dbReference type="EMBL" id="AP025523">
    <property type="protein sequence ID" value="BDE05373.1"/>
    <property type="molecule type" value="Genomic_DNA"/>
</dbReference>
<dbReference type="AlphaFoldDB" id="A0AAN1XTH0"/>
<dbReference type="KEGG" id="vab:WPS_06490"/>
<sequence>MIVGISGASGSAYAIAALRALRAVPDVETHLVLSQQARQTIALETDATAADVEALADVVHRDENLAASISSGSFHTEGMLVVPCSMKTASAIAYSFNANLLVRAADVCLKEKRRLVLMVRETPLHLGHLRTLTQLAELGAVILPPVPGMYAHPKTVDDIIGHAIGKALDQFGIDAKSFARWTGA</sequence>
<feature type="domain" description="Flavoprotein" evidence="8">
    <location>
        <begin position="2"/>
        <end position="169"/>
    </location>
</feature>
<reference evidence="9 10" key="1">
    <citation type="journal article" date="2022" name="ISME Commun">
        <title>Vulcanimicrobium alpinus gen. nov. sp. nov., the first cultivated representative of the candidate phylum 'Eremiobacterota', is a metabolically versatile aerobic anoxygenic phototroph.</title>
        <authorList>
            <person name="Yabe S."/>
            <person name="Muto K."/>
            <person name="Abe K."/>
            <person name="Yokota A."/>
            <person name="Staudigel H."/>
            <person name="Tebo B.M."/>
        </authorList>
    </citation>
    <scope>NUCLEOTIDE SEQUENCE [LARGE SCALE GENOMIC DNA]</scope>
    <source>
        <strain evidence="9 10">WC8-2</strain>
    </source>
</reference>
<comment type="caution">
    <text evidence="7">Lacks conserved residue(s) required for the propagation of feature annotation.</text>
</comment>
<dbReference type="InterPro" id="IPR036551">
    <property type="entry name" value="Flavin_trans-like"/>
</dbReference>
<dbReference type="HAMAP" id="MF_01984">
    <property type="entry name" value="ubiX_pad"/>
    <property type="match status" value="1"/>
</dbReference>
<feature type="binding site" evidence="7">
    <location>
        <position position="166"/>
    </location>
    <ligand>
        <name>dimethylallyl phosphate</name>
        <dbReference type="ChEBI" id="CHEBI:88052"/>
    </ligand>
</feature>
<keyword evidence="4 7" id="KW-0808">Transferase</keyword>
<keyword evidence="2 7" id="KW-0285">Flavoprotein</keyword>
<comment type="catalytic activity">
    <reaction evidence="5 7">
        <text>dimethylallyl phosphate + FMNH2 = prenylated FMNH2 + phosphate</text>
        <dbReference type="Rhea" id="RHEA:37743"/>
        <dbReference type="ChEBI" id="CHEBI:43474"/>
        <dbReference type="ChEBI" id="CHEBI:57618"/>
        <dbReference type="ChEBI" id="CHEBI:87467"/>
        <dbReference type="ChEBI" id="CHEBI:88052"/>
        <dbReference type="EC" id="2.5.1.129"/>
    </reaction>
</comment>
<evidence type="ECO:0000256" key="3">
    <source>
        <dbReference type="ARBA" id="ARBA00022643"/>
    </source>
</evidence>
<evidence type="ECO:0000259" key="8">
    <source>
        <dbReference type="Pfam" id="PF02441"/>
    </source>
</evidence>
<evidence type="ECO:0000256" key="2">
    <source>
        <dbReference type="ARBA" id="ARBA00022630"/>
    </source>
</evidence>
<feature type="binding site" evidence="7">
    <location>
        <position position="34"/>
    </location>
    <ligand>
        <name>FMN</name>
        <dbReference type="ChEBI" id="CHEBI:58210"/>
    </ligand>
</feature>
<keyword evidence="10" id="KW-1185">Reference proteome</keyword>
<proteinExistence type="inferred from homology"/>
<evidence type="ECO:0000256" key="4">
    <source>
        <dbReference type="ARBA" id="ARBA00022679"/>
    </source>
</evidence>
<comment type="function">
    <text evidence="7">Flavin prenyltransferase that catalyzes the synthesis of the prenylated FMN cofactor (prenyl-FMN) for 4-hydroxy-3-polyprenylbenzoic acid decarboxylase UbiD. The prenyltransferase is metal-independent and links a dimethylallyl moiety from dimethylallyl monophosphate (DMAP) to the flavin N5 and C6 atoms of FMN.</text>
</comment>
<dbReference type="Proteomes" id="UP001317532">
    <property type="component" value="Chromosome"/>
</dbReference>
<dbReference type="InterPro" id="IPR003382">
    <property type="entry name" value="Flavoprotein"/>
</dbReference>
<evidence type="ECO:0000256" key="7">
    <source>
        <dbReference type="HAMAP-Rule" id="MF_01984"/>
    </source>
</evidence>
<evidence type="ECO:0000256" key="5">
    <source>
        <dbReference type="ARBA" id="ARBA00050612"/>
    </source>
</evidence>
<dbReference type="NCBIfam" id="TIGR00421">
    <property type="entry name" value="ubiX_pad"/>
    <property type="match status" value="1"/>
</dbReference>
<feature type="binding site" evidence="7">
    <location>
        <begin position="7"/>
        <end position="9"/>
    </location>
    <ligand>
        <name>FMN</name>
        <dbReference type="ChEBI" id="CHEBI:58210"/>
    </ligand>
</feature>
<dbReference type="FunFam" id="3.40.50.1950:FF:000001">
    <property type="entry name" value="Flavin prenyltransferase UbiX"/>
    <property type="match status" value="1"/>
</dbReference>